<reference evidence="2 3" key="1">
    <citation type="journal article" date="2012" name="J. Bacteriol.">
        <title>Genome Sequence of Pectin-Degrading Alishewanella agri, Isolated from Landfill Soil.</title>
        <authorList>
            <person name="Kim J."/>
            <person name="Jung J."/>
            <person name="Sung J.S."/>
            <person name="Chun J."/>
            <person name="Park W."/>
        </authorList>
    </citation>
    <scope>NUCLEOTIDE SEQUENCE [LARGE SCALE GENOMIC DNA]</scope>
    <source>
        <strain evidence="2 3">BL06</strain>
    </source>
</reference>
<evidence type="ECO:0000259" key="1">
    <source>
        <dbReference type="SMART" id="SM00986"/>
    </source>
</evidence>
<dbReference type="Gene3D" id="3.40.470.10">
    <property type="entry name" value="Uracil-DNA glycosylase-like domain"/>
    <property type="match status" value="1"/>
</dbReference>
<dbReference type="SMART" id="SM00986">
    <property type="entry name" value="UDG"/>
    <property type="match status" value="1"/>
</dbReference>
<feature type="domain" description="Uracil-DNA glycosylase-like" evidence="1">
    <location>
        <begin position="9"/>
        <end position="164"/>
    </location>
</feature>
<organism evidence="2 3">
    <name type="scientific">Alishewanella agri BL06</name>
    <dbReference type="NCBI Taxonomy" id="1195246"/>
    <lineage>
        <taxon>Bacteria</taxon>
        <taxon>Pseudomonadati</taxon>
        <taxon>Pseudomonadota</taxon>
        <taxon>Gammaproteobacteria</taxon>
        <taxon>Alteromonadales</taxon>
        <taxon>Alteromonadaceae</taxon>
        <taxon>Alishewanella</taxon>
    </lineage>
</organism>
<dbReference type="AlphaFoldDB" id="I9P0F6"/>
<protein>
    <recommendedName>
        <fullName evidence="1">Uracil-DNA glycosylase-like domain-containing protein</fullName>
    </recommendedName>
</protein>
<dbReference type="Proteomes" id="UP000035062">
    <property type="component" value="Unassembled WGS sequence"/>
</dbReference>
<dbReference type="NCBIfam" id="TIGR04274">
    <property type="entry name" value="hypoxanDNAglyco"/>
    <property type="match status" value="1"/>
</dbReference>
<name>I9P0F6_9ALTE</name>
<dbReference type="PATRIC" id="fig|1195246.3.peg.2239"/>
<dbReference type="InterPro" id="IPR036895">
    <property type="entry name" value="Uracil-DNA_glycosylase-like_sf"/>
</dbReference>
<keyword evidence="3" id="KW-1185">Reference proteome</keyword>
<dbReference type="SUPFAM" id="SSF52141">
    <property type="entry name" value="Uracil-DNA glycosylase-like"/>
    <property type="match status" value="1"/>
</dbReference>
<proteinExistence type="predicted"/>
<sequence>MAERLTSLAAVLPPDTRLLVLGSMPGAASLAAQQYYAHPRNAFWPIMGQLFDFAYDLPYPQRLMQLQAQGIGLWDVLQSCERQGSLDSAIRAETPNDFASLLQQQPQIRALAFNGAKAAQSFRKLVLPTLAPEQVPALMQLPSTSPAHASLNLTNKLKAWQSICQYCIL</sequence>
<dbReference type="STRING" id="1195246.AGRI_11287"/>
<comment type="caution">
    <text evidence="2">The sequence shown here is derived from an EMBL/GenBank/DDBJ whole genome shotgun (WGS) entry which is preliminary data.</text>
</comment>
<dbReference type="RefSeq" id="WP_008985083.1">
    <property type="nucleotide sequence ID" value="NZ_AKKU01000020.1"/>
</dbReference>
<dbReference type="InterPro" id="IPR026353">
    <property type="entry name" value="Hypoxan-DNA_Glyclase"/>
</dbReference>
<dbReference type="EMBL" id="AKKU01000020">
    <property type="protein sequence ID" value="EIW88382.1"/>
    <property type="molecule type" value="Genomic_DNA"/>
</dbReference>
<accession>I9P0F6</accession>
<gene>
    <name evidence="2" type="ORF">AGRI_11287</name>
</gene>
<dbReference type="Pfam" id="PF03167">
    <property type="entry name" value="UDG"/>
    <property type="match status" value="1"/>
</dbReference>
<evidence type="ECO:0000313" key="2">
    <source>
        <dbReference type="EMBL" id="EIW88382.1"/>
    </source>
</evidence>
<evidence type="ECO:0000313" key="3">
    <source>
        <dbReference type="Proteomes" id="UP000035062"/>
    </source>
</evidence>
<dbReference type="CDD" id="cd10032">
    <property type="entry name" value="UDG-F6_HDG"/>
    <property type="match status" value="1"/>
</dbReference>
<dbReference type="SMART" id="SM00987">
    <property type="entry name" value="UreE_C"/>
    <property type="match status" value="1"/>
</dbReference>
<dbReference type="eggNOG" id="COG3663">
    <property type="taxonomic scope" value="Bacteria"/>
</dbReference>
<dbReference type="InterPro" id="IPR005122">
    <property type="entry name" value="Uracil-DNA_glycosylase-like"/>
</dbReference>